<sequence length="282" mass="28484">MSPDTWTAAFAGGLLMGVIHVVTGADHLSAVATLSCGNDRYAATVLGVRWGLGHCVGLLVVFLAVLAATEEIDRASVRGVEKHMGIVVGLLMFGLGAYGLWDARRSVGDGGGHGGDATDDGHAPSRRYGALDDPERGDGVKRALFRDPDDENEKEEAGASKGGGEGAGAARRDGAWRSAGAVAIGVVHGAAGPGAILGVLPAVALRRTELVFGYFAGFCVATVATMGAFAASYGEVTSRLGAAHGSRVRFILSNVSAGACLAVGVAWIALSASGRGAEPEAV</sequence>
<dbReference type="InParanoid" id="C1E4E2"/>
<reference evidence="4 5" key="1">
    <citation type="journal article" date="2009" name="Science">
        <title>Green evolution and dynamic adaptations revealed by genomes of the marine picoeukaryotes Micromonas.</title>
        <authorList>
            <person name="Worden A.Z."/>
            <person name="Lee J.H."/>
            <person name="Mock T."/>
            <person name="Rouze P."/>
            <person name="Simmons M.P."/>
            <person name="Aerts A.L."/>
            <person name="Allen A.E."/>
            <person name="Cuvelier M.L."/>
            <person name="Derelle E."/>
            <person name="Everett M.V."/>
            <person name="Foulon E."/>
            <person name="Grimwood J."/>
            <person name="Gundlach H."/>
            <person name="Henrissat B."/>
            <person name="Napoli C."/>
            <person name="McDonald S.M."/>
            <person name="Parker M.S."/>
            <person name="Rombauts S."/>
            <person name="Salamov A."/>
            <person name="Von Dassow P."/>
            <person name="Badger J.H."/>
            <person name="Coutinho P.M."/>
            <person name="Demir E."/>
            <person name="Dubchak I."/>
            <person name="Gentemann C."/>
            <person name="Eikrem W."/>
            <person name="Gready J.E."/>
            <person name="John U."/>
            <person name="Lanier W."/>
            <person name="Lindquist E.A."/>
            <person name="Lucas S."/>
            <person name="Mayer K.F."/>
            <person name="Moreau H."/>
            <person name="Not F."/>
            <person name="Otillar R."/>
            <person name="Panaud O."/>
            <person name="Pangilinan J."/>
            <person name="Paulsen I."/>
            <person name="Piegu B."/>
            <person name="Poliakov A."/>
            <person name="Robbens S."/>
            <person name="Schmutz J."/>
            <person name="Toulza E."/>
            <person name="Wyss T."/>
            <person name="Zelensky A."/>
            <person name="Zhou K."/>
            <person name="Armbrust E.V."/>
            <person name="Bhattacharya D."/>
            <person name="Goodenough U.W."/>
            <person name="Van de Peer Y."/>
            <person name="Grigoriev I.V."/>
        </authorList>
    </citation>
    <scope>NUCLEOTIDE SEQUENCE [LARGE SCALE GENOMIC DNA]</scope>
    <source>
        <strain evidence="5">RCC299 / NOUM17</strain>
    </source>
</reference>
<dbReference type="PANTHER" id="PTHR33876:SF4">
    <property type="entry name" value="CHLOROPLAST PROTEIN FOR GROWTH AND FERTILITY 2"/>
    <property type="match status" value="1"/>
</dbReference>
<dbReference type="RefSeq" id="XP_002501449.1">
    <property type="nucleotide sequence ID" value="XM_002501403.1"/>
</dbReference>
<dbReference type="OrthoDB" id="669460at2759"/>
<dbReference type="KEGG" id="mis:MICPUN_100145"/>
<feature type="signal peptide" evidence="3">
    <location>
        <begin position="1"/>
        <end position="24"/>
    </location>
</feature>
<evidence type="ECO:0000256" key="2">
    <source>
        <dbReference type="SAM" id="Phobius"/>
    </source>
</evidence>
<evidence type="ECO:0000313" key="5">
    <source>
        <dbReference type="Proteomes" id="UP000002009"/>
    </source>
</evidence>
<feature type="region of interest" description="Disordered" evidence="1">
    <location>
        <begin position="110"/>
        <end position="171"/>
    </location>
</feature>
<feature type="transmembrane region" description="Helical" evidence="2">
    <location>
        <begin position="211"/>
        <end position="231"/>
    </location>
</feature>
<evidence type="ECO:0000256" key="1">
    <source>
        <dbReference type="SAM" id="MobiDB-lite"/>
    </source>
</evidence>
<feature type="compositionally biased region" description="Basic and acidic residues" evidence="1">
    <location>
        <begin position="119"/>
        <end position="147"/>
    </location>
</feature>
<dbReference type="Proteomes" id="UP000002009">
    <property type="component" value="Chromosome 4"/>
</dbReference>
<keyword evidence="2" id="KW-0812">Transmembrane</keyword>
<proteinExistence type="predicted"/>
<evidence type="ECO:0000313" key="4">
    <source>
        <dbReference type="EMBL" id="ACO62707.1"/>
    </source>
</evidence>
<keyword evidence="3" id="KW-0732">Signal</keyword>
<dbReference type="OMA" id="LCVGIMW"/>
<evidence type="ECO:0008006" key="6">
    <source>
        <dbReference type="Google" id="ProtNLM"/>
    </source>
</evidence>
<feature type="chain" id="PRO_5002908863" description="Urease accessory protein UreH-like transmembrane domain-containing protein" evidence="3">
    <location>
        <begin position="25"/>
        <end position="282"/>
    </location>
</feature>
<dbReference type="GeneID" id="8243128"/>
<evidence type="ECO:0000256" key="3">
    <source>
        <dbReference type="SAM" id="SignalP"/>
    </source>
</evidence>
<name>C1E4E2_MICCC</name>
<accession>C1E4E2</accession>
<keyword evidence="5" id="KW-1185">Reference proteome</keyword>
<feature type="transmembrane region" description="Helical" evidence="2">
    <location>
        <begin position="48"/>
        <end position="68"/>
    </location>
</feature>
<keyword evidence="2" id="KW-0472">Membrane</keyword>
<dbReference type="PANTHER" id="PTHR33876">
    <property type="entry name" value="UNNAMED PRODUCT"/>
    <property type="match status" value="1"/>
</dbReference>
<organism evidence="4 5">
    <name type="scientific">Micromonas commoda (strain RCC299 / NOUM17 / CCMP2709)</name>
    <name type="common">Picoplanktonic green alga</name>
    <dbReference type="NCBI Taxonomy" id="296587"/>
    <lineage>
        <taxon>Eukaryota</taxon>
        <taxon>Viridiplantae</taxon>
        <taxon>Chlorophyta</taxon>
        <taxon>Mamiellophyceae</taxon>
        <taxon>Mamiellales</taxon>
        <taxon>Mamiellaceae</taxon>
        <taxon>Micromonas</taxon>
    </lineage>
</organism>
<dbReference type="EMBL" id="CP001325">
    <property type="protein sequence ID" value="ACO62707.1"/>
    <property type="molecule type" value="Genomic_DNA"/>
</dbReference>
<keyword evidence="2" id="KW-1133">Transmembrane helix</keyword>
<dbReference type="eggNOG" id="ENOG502QQ9J">
    <property type="taxonomic scope" value="Eukaryota"/>
</dbReference>
<feature type="transmembrane region" description="Helical" evidence="2">
    <location>
        <begin position="80"/>
        <end position="101"/>
    </location>
</feature>
<feature type="transmembrane region" description="Helical" evidence="2">
    <location>
        <begin position="181"/>
        <end position="204"/>
    </location>
</feature>
<dbReference type="InterPro" id="IPR052776">
    <property type="entry name" value="Chloro_ReproSupport/MetalTrans"/>
</dbReference>
<protein>
    <recommendedName>
        <fullName evidence="6">Urease accessory protein UreH-like transmembrane domain-containing protein</fullName>
    </recommendedName>
</protein>
<feature type="transmembrane region" description="Helical" evidence="2">
    <location>
        <begin position="251"/>
        <end position="270"/>
    </location>
</feature>
<dbReference type="AlphaFoldDB" id="C1E4E2"/>
<gene>
    <name evidence="4" type="ORF">MICPUN_100145</name>
</gene>